<dbReference type="InterPro" id="IPR027417">
    <property type="entry name" value="P-loop_NTPase"/>
</dbReference>
<keyword evidence="2" id="KW-0547">Nucleotide-binding</keyword>
<protein>
    <submittedName>
        <fullName evidence="6">ATP-binding protein</fullName>
    </submittedName>
</protein>
<feature type="region of interest" description="Disordered" evidence="5">
    <location>
        <begin position="1"/>
        <end position="56"/>
    </location>
</feature>
<evidence type="ECO:0000313" key="6">
    <source>
        <dbReference type="EMBL" id="QKM66480.1"/>
    </source>
</evidence>
<dbReference type="Proteomes" id="UP000005940">
    <property type="component" value="Chromosome"/>
</dbReference>
<dbReference type="GO" id="GO:0005525">
    <property type="term" value="F:GTP binding"/>
    <property type="evidence" value="ECO:0007669"/>
    <property type="project" value="UniProtKB-KW"/>
</dbReference>
<organism evidence="6 7">
    <name type="scientific">Streptomyces tsukubensis (strain DSM 42081 / NBRC 108919 / NRRL 18488 / 9993)</name>
    <dbReference type="NCBI Taxonomy" id="1114943"/>
    <lineage>
        <taxon>Bacteria</taxon>
        <taxon>Bacillati</taxon>
        <taxon>Actinomycetota</taxon>
        <taxon>Actinomycetes</taxon>
        <taxon>Kitasatosporales</taxon>
        <taxon>Streptomycetaceae</taxon>
        <taxon>Streptomyces</taxon>
    </lineage>
</organism>
<evidence type="ECO:0000256" key="1">
    <source>
        <dbReference type="ARBA" id="ARBA00005290"/>
    </source>
</evidence>
<dbReference type="PANTHER" id="PTHR42708">
    <property type="entry name" value="ATP/GTP-BINDING PROTEIN-RELATED"/>
    <property type="match status" value="1"/>
</dbReference>
<feature type="compositionally biased region" description="Low complexity" evidence="5">
    <location>
        <begin position="28"/>
        <end position="56"/>
    </location>
</feature>
<sequence length="251" mass="26416">MAYDDGCEPDGPPIRTPVPPAGRGTENARYGSAAPYPAAPDPARGPAGGRPRPAGGRDSFPAALKILVAGGFGVGKTTFVGAVSEIDPLSTEELLSQAGVTTDHLDGIESKTTTTVAMDFGRITLDDRHVLYLFGTPGQERFWFMWDELSEGALGAVVLADTRRLADAFSAVDFFEARGIGFAVAVNEFDGSYRYDAEEVRTAMDLKPDVPIVLCDARIASSGIGTLVTLVQYLLTAAAVPASARTWGVTS</sequence>
<dbReference type="Pfam" id="PF03029">
    <property type="entry name" value="ATP_bind_1"/>
    <property type="match status" value="1"/>
</dbReference>
<evidence type="ECO:0000256" key="4">
    <source>
        <dbReference type="ARBA" id="ARBA00023134"/>
    </source>
</evidence>
<dbReference type="EMBL" id="CP029159">
    <property type="protein sequence ID" value="QKM66480.1"/>
    <property type="molecule type" value="Genomic_DNA"/>
</dbReference>
<keyword evidence="7" id="KW-1185">Reference proteome</keyword>
<dbReference type="CDD" id="cd00882">
    <property type="entry name" value="Ras_like_GTPase"/>
    <property type="match status" value="1"/>
</dbReference>
<proteinExistence type="inferred from homology"/>
<evidence type="ECO:0000256" key="3">
    <source>
        <dbReference type="ARBA" id="ARBA00022801"/>
    </source>
</evidence>
<dbReference type="SUPFAM" id="SSF52540">
    <property type="entry name" value="P-loop containing nucleoside triphosphate hydrolases"/>
    <property type="match status" value="1"/>
</dbReference>
<keyword evidence="6" id="KW-0067">ATP-binding</keyword>
<dbReference type="GO" id="GO:0005524">
    <property type="term" value="F:ATP binding"/>
    <property type="evidence" value="ECO:0007669"/>
    <property type="project" value="UniProtKB-KW"/>
</dbReference>
<evidence type="ECO:0000313" key="7">
    <source>
        <dbReference type="Proteomes" id="UP000005940"/>
    </source>
</evidence>
<accession>A0A7G3UBH1</accession>
<dbReference type="AlphaFoldDB" id="A0A7G3UBH1"/>
<dbReference type="InterPro" id="IPR052705">
    <property type="entry name" value="Gliding_Motility_GTPase"/>
</dbReference>
<keyword evidence="3" id="KW-0378">Hydrolase</keyword>
<name>A0A7G3UBH1_STRT9</name>
<keyword evidence="4" id="KW-0342">GTP-binding</keyword>
<dbReference type="InterPro" id="IPR004130">
    <property type="entry name" value="Gpn"/>
</dbReference>
<dbReference type="Gene3D" id="3.40.50.300">
    <property type="entry name" value="P-loop containing nucleotide triphosphate hydrolases"/>
    <property type="match status" value="1"/>
</dbReference>
<reference evidence="6 7" key="1">
    <citation type="journal article" date="2012" name="J. Bacteriol.">
        <title>Draft genome of Streptomyces tsukubaensis NRRL 18488, the producer of the clinically important immunosuppressant tacrolimus (FK506).</title>
        <authorList>
            <person name="Barreiro C."/>
            <person name="Prieto C."/>
            <person name="Sola-Landa A."/>
            <person name="Solera E."/>
            <person name="Martinez-Castro M."/>
            <person name="Perez-Redondo R."/>
            <person name="Garcia-Estrada C."/>
            <person name="Aparicio J.F."/>
            <person name="Fernandez-Martinez L.T."/>
            <person name="Santos-Aberturas J."/>
            <person name="Salehi-Najafabadi Z."/>
            <person name="Rodriguez-Garcia A."/>
            <person name="Tauch A."/>
            <person name="Martin J.F."/>
        </authorList>
    </citation>
    <scope>NUCLEOTIDE SEQUENCE [LARGE SCALE GENOMIC DNA]</scope>
    <source>
        <strain evidence="7">DSM 42081 / NBRC 108919 / NRRL 18488 / 9993</strain>
    </source>
</reference>
<gene>
    <name evidence="6" type="ORF">STSU_004205</name>
</gene>
<evidence type="ECO:0000256" key="2">
    <source>
        <dbReference type="ARBA" id="ARBA00022741"/>
    </source>
</evidence>
<dbReference type="PANTHER" id="PTHR42708:SF1">
    <property type="entry name" value="GLIDING MOTILITY PROTEIN MGLA"/>
    <property type="match status" value="1"/>
</dbReference>
<dbReference type="GO" id="GO:0016787">
    <property type="term" value="F:hydrolase activity"/>
    <property type="evidence" value="ECO:0007669"/>
    <property type="project" value="UniProtKB-KW"/>
</dbReference>
<comment type="similarity">
    <text evidence="1">Belongs to the GPN-loop GTPase family.</text>
</comment>
<dbReference type="RefSeq" id="WP_130584744.1">
    <property type="nucleotide sequence ID" value="NZ_CP029159.1"/>
</dbReference>
<evidence type="ECO:0000256" key="5">
    <source>
        <dbReference type="SAM" id="MobiDB-lite"/>
    </source>
</evidence>
<feature type="compositionally biased region" description="Pro residues" evidence="5">
    <location>
        <begin position="10"/>
        <end position="20"/>
    </location>
</feature>